<feature type="transmembrane region" description="Helical" evidence="12">
    <location>
        <begin position="465"/>
        <end position="486"/>
    </location>
</feature>
<dbReference type="InterPro" id="IPR051163">
    <property type="entry name" value="Sodium:Solute_Symporter_SSF"/>
</dbReference>
<keyword evidence="3" id="KW-0813">Transport</keyword>
<dbReference type="Gene3D" id="1.20.1730.10">
    <property type="entry name" value="Sodium/glucose cotransporter"/>
    <property type="match status" value="1"/>
</dbReference>
<keyword evidence="14" id="KW-1185">Reference proteome</keyword>
<evidence type="ECO:0000256" key="10">
    <source>
        <dbReference type="ARBA" id="ARBA00023201"/>
    </source>
</evidence>
<sequence>SSFFFPSLSSHCVVGDQGMSTAKELHWVDYAVVVFSLLLSVSTGVYHAIKSHFFPSTTSSKKDDYLMGGRNMPSLPVALSLLTTFLSGILMLGVPAEVYLRGTQIWMNFVVGVISSLITCHVFLPVFYKMKTTCLHEYFVKRYDSILIRRVFSTLFCFFTMSYMSVVIYAPSVALSEVLDVNKSLLIIIFGISTTLYTCIGGLKAVVWADSMQAVMMYAGVFSLLFKGLTHERVGGIGKVFEVASSTGRFAELWRFNPDIAQYNSFWINIFSGTVCWLASFGVNQLAIQRYSSLPSLKQAQTIIYYTLIPFIILCTLVSSVGLVALAYYYNCDPMETHEIKDKDHIVILFARDILSPTPGLFGLYVSCIMAATLSTLSSGMNSMSAALYEDFLKQSLDGRLSDAQATLLSKALVIFTGVFSTCLAFAAEPLGGILRVCISVMGAVSGPMVAIFTMALFFPRSGKFSTLVSFIVSNLAMIIIMAFNYTEDPYHALFLPTNTTREGCAGLTNNTITLRVSPPYDAHYGDPETSYLARISTYNYAGLGFVIMMLIAIPLTFFEKADRKKRYLSFWARNGEWPEAAQEMKYIIHDLSKTPITPLLRNRQQ</sequence>
<comment type="caution">
    <text evidence="13">The sequence shown here is derived from an EMBL/GenBank/DDBJ whole genome shotgun (WGS) entry which is preliminary data.</text>
</comment>
<organism evidence="13 14">
    <name type="scientific">Pristionchus mayeri</name>
    <dbReference type="NCBI Taxonomy" id="1317129"/>
    <lineage>
        <taxon>Eukaryota</taxon>
        <taxon>Metazoa</taxon>
        <taxon>Ecdysozoa</taxon>
        <taxon>Nematoda</taxon>
        <taxon>Chromadorea</taxon>
        <taxon>Rhabditida</taxon>
        <taxon>Rhabditina</taxon>
        <taxon>Diplogasteromorpha</taxon>
        <taxon>Diplogasteroidea</taxon>
        <taxon>Neodiplogasteridae</taxon>
        <taxon>Pristionchus</taxon>
    </lineage>
</organism>
<dbReference type="NCBIfam" id="TIGR00813">
    <property type="entry name" value="sss"/>
    <property type="match status" value="1"/>
</dbReference>
<dbReference type="GO" id="GO:0005886">
    <property type="term" value="C:plasma membrane"/>
    <property type="evidence" value="ECO:0007669"/>
    <property type="project" value="UniProtKB-SubCell"/>
</dbReference>
<keyword evidence="10" id="KW-0739">Sodium transport</keyword>
<dbReference type="PANTHER" id="PTHR42985">
    <property type="entry name" value="SODIUM-COUPLED MONOCARBOXYLATE TRANSPORTER"/>
    <property type="match status" value="1"/>
</dbReference>
<keyword evidence="7" id="KW-0915">Sodium</keyword>
<evidence type="ECO:0000256" key="11">
    <source>
        <dbReference type="RuleBase" id="RU362091"/>
    </source>
</evidence>
<dbReference type="PROSITE" id="PS50283">
    <property type="entry name" value="NA_SOLUT_SYMP_3"/>
    <property type="match status" value="1"/>
</dbReference>
<feature type="transmembrane region" description="Helical" evidence="12">
    <location>
        <begin position="539"/>
        <end position="559"/>
    </location>
</feature>
<evidence type="ECO:0000313" key="13">
    <source>
        <dbReference type="EMBL" id="GMR62983.1"/>
    </source>
</evidence>
<keyword evidence="4" id="KW-1003">Cell membrane</keyword>
<feature type="transmembrane region" description="Helical" evidence="12">
    <location>
        <begin position="105"/>
        <end position="127"/>
    </location>
</feature>
<feature type="transmembrane region" description="Helical" evidence="12">
    <location>
        <begin position="147"/>
        <end position="169"/>
    </location>
</feature>
<name>A0AAN5IE29_9BILA</name>
<evidence type="ECO:0000256" key="7">
    <source>
        <dbReference type="ARBA" id="ARBA00023053"/>
    </source>
</evidence>
<evidence type="ECO:0000256" key="5">
    <source>
        <dbReference type="ARBA" id="ARBA00022692"/>
    </source>
</evidence>
<dbReference type="EMBL" id="BTRK01000006">
    <property type="protein sequence ID" value="GMR62983.1"/>
    <property type="molecule type" value="Genomic_DNA"/>
</dbReference>
<dbReference type="CDD" id="cd11492">
    <property type="entry name" value="SLC5sbd_NIS-SMVT"/>
    <property type="match status" value="1"/>
</dbReference>
<keyword evidence="8" id="KW-0406">Ion transport</keyword>
<feature type="transmembrane region" description="Helical" evidence="12">
    <location>
        <begin position="70"/>
        <end position="93"/>
    </location>
</feature>
<feature type="transmembrane region" description="Helical" evidence="12">
    <location>
        <begin position="181"/>
        <end position="200"/>
    </location>
</feature>
<accession>A0AAN5IE29</accession>
<feature type="transmembrane region" description="Helical" evidence="12">
    <location>
        <begin position="266"/>
        <end position="283"/>
    </location>
</feature>
<dbReference type="InterPro" id="IPR001734">
    <property type="entry name" value="Na/solute_symporter"/>
</dbReference>
<evidence type="ECO:0000256" key="4">
    <source>
        <dbReference type="ARBA" id="ARBA00022475"/>
    </source>
</evidence>
<feature type="transmembrane region" description="Helical" evidence="12">
    <location>
        <begin position="27"/>
        <end position="49"/>
    </location>
</feature>
<keyword evidence="5 12" id="KW-0812">Transmembrane</keyword>
<dbReference type="InterPro" id="IPR038377">
    <property type="entry name" value="Na/Glc_symporter_sf"/>
</dbReference>
<evidence type="ECO:0000256" key="1">
    <source>
        <dbReference type="ARBA" id="ARBA00004651"/>
    </source>
</evidence>
<evidence type="ECO:0000256" key="12">
    <source>
        <dbReference type="SAM" id="Phobius"/>
    </source>
</evidence>
<evidence type="ECO:0000256" key="8">
    <source>
        <dbReference type="ARBA" id="ARBA00023065"/>
    </source>
</evidence>
<comment type="similarity">
    <text evidence="2 11">Belongs to the sodium:solute symporter (SSF) (TC 2.A.21) family.</text>
</comment>
<gene>
    <name evidence="13" type="ORF">PMAYCL1PPCAC_33178</name>
</gene>
<evidence type="ECO:0000256" key="2">
    <source>
        <dbReference type="ARBA" id="ARBA00006434"/>
    </source>
</evidence>
<reference evidence="14" key="1">
    <citation type="submission" date="2022-10" db="EMBL/GenBank/DDBJ databases">
        <title>Genome assembly of Pristionchus species.</title>
        <authorList>
            <person name="Yoshida K."/>
            <person name="Sommer R.J."/>
        </authorList>
    </citation>
    <scope>NUCLEOTIDE SEQUENCE [LARGE SCALE GENOMIC DNA]</scope>
    <source>
        <strain evidence="14">RS5460</strain>
    </source>
</reference>
<feature type="transmembrane region" description="Helical" evidence="12">
    <location>
        <begin position="434"/>
        <end position="458"/>
    </location>
</feature>
<evidence type="ECO:0000256" key="3">
    <source>
        <dbReference type="ARBA" id="ARBA00022448"/>
    </source>
</evidence>
<feature type="non-terminal residue" evidence="13">
    <location>
        <position position="1"/>
    </location>
</feature>
<evidence type="ECO:0000256" key="6">
    <source>
        <dbReference type="ARBA" id="ARBA00022989"/>
    </source>
</evidence>
<dbReference type="AlphaFoldDB" id="A0AAN5IE29"/>
<proteinExistence type="inferred from homology"/>
<dbReference type="GO" id="GO:0006814">
    <property type="term" value="P:sodium ion transport"/>
    <property type="evidence" value="ECO:0007669"/>
    <property type="project" value="UniProtKB-KW"/>
</dbReference>
<evidence type="ECO:0000256" key="9">
    <source>
        <dbReference type="ARBA" id="ARBA00023136"/>
    </source>
</evidence>
<feature type="transmembrane region" description="Helical" evidence="12">
    <location>
        <begin position="303"/>
        <end position="330"/>
    </location>
</feature>
<keyword evidence="6 12" id="KW-1133">Transmembrane helix</keyword>
<dbReference type="GO" id="GO:0015293">
    <property type="term" value="F:symporter activity"/>
    <property type="evidence" value="ECO:0007669"/>
    <property type="project" value="TreeGrafter"/>
</dbReference>
<dbReference type="Pfam" id="PF00474">
    <property type="entry name" value="SSF"/>
    <property type="match status" value="1"/>
</dbReference>
<dbReference type="Proteomes" id="UP001328107">
    <property type="component" value="Unassembled WGS sequence"/>
</dbReference>
<protein>
    <submittedName>
        <fullName evidence="13">Uncharacterized protein</fullName>
    </submittedName>
</protein>
<feature type="transmembrane region" description="Helical" evidence="12">
    <location>
        <begin position="408"/>
        <end position="428"/>
    </location>
</feature>
<comment type="subcellular location">
    <subcellularLocation>
        <location evidence="1">Cell membrane</location>
        <topology evidence="1">Multi-pass membrane protein</topology>
    </subcellularLocation>
</comment>
<dbReference type="PANTHER" id="PTHR42985:SF40">
    <property type="entry name" value="LD47995P-RELATED"/>
    <property type="match status" value="1"/>
</dbReference>
<keyword evidence="9 12" id="KW-0472">Membrane</keyword>
<evidence type="ECO:0000313" key="14">
    <source>
        <dbReference type="Proteomes" id="UP001328107"/>
    </source>
</evidence>